<dbReference type="FunCoup" id="A0A7M7KJB7">
    <property type="interactions" value="1045"/>
</dbReference>
<keyword evidence="2 6" id="KW-0547">Nucleotide-binding</keyword>
<feature type="compositionally biased region" description="Basic and acidic residues" evidence="7">
    <location>
        <begin position="89"/>
        <end position="101"/>
    </location>
</feature>
<dbReference type="GO" id="GO:0005737">
    <property type="term" value="C:cytoplasm"/>
    <property type="evidence" value="ECO:0007669"/>
    <property type="project" value="TreeGrafter"/>
</dbReference>
<evidence type="ECO:0000256" key="3">
    <source>
        <dbReference type="ARBA" id="ARBA00022777"/>
    </source>
</evidence>
<dbReference type="GO" id="GO:0004713">
    <property type="term" value="F:protein tyrosine kinase activity"/>
    <property type="evidence" value="ECO:0007669"/>
    <property type="project" value="TreeGrafter"/>
</dbReference>
<accession>A0A7M7KJB7</accession>
<evidence type="ECO:0000313" key="9">
    <source>
        <dbReference type="EnsemblMetazoa" id="XP_022667730"/>
    </source>
</evidence>
<feature type="binding site" evidence="6">
    <location>
        <position position="250"/>
    </location>
    <ligand>
        <name>ATP</name>
        <dbReference type="ChEBI" id="CHEBI:30616"/>
    </ligand>
</feature>
<dbReference type="PROSITE" id="PS50011">
    <property type="entry name" value="PROTEIN_KINASE_DOM"/>
    <property type="match status" value="1"/>
</dbReference>
<dbReference type="InterPro" id="IPR008271">
    <property type="entry name" value="Ser/Thr_kinase_AS"/>
</dbReference>
<evidence type="ECO:0000313" key="10">
    <source>
        <dbReference type="Proteomes" id="UP000594260"/>
    </source>
</evidence>
<dbReference type="EnsemblMetazoa" id="XM_022811996">
    <property type="protein sequence ID" value="XP_022667731"/>
    <property type="gene ID" value="LOC111253089"/>
</dbReference>
<feature type="region of interest" description="Disordered" evidence="7">
    <location>
        <begin position="11"/>
        <end position="101"/>
    </location>
</feature>
<dbReference type="Proteomes" id="UP000594260">
    <property type="component" value="Unplaced"/>
</dbReference>
<dbReference type="RefSeq" id="XP_022667731.1">
    <property type="nucleotide sequence ID" value="XM_022811996.1"/>
</dbReference>
<feature type="region of interest" description="Disordered" evidence="7">
    <location>
        <begin position="546"/>
        <end position="618"/>
    </location>
</feature>
<dbReference type="KEGG" id="vde:111253089"/>
<keyword evidence="10" id="KW-1185">Reference proteome</keyword>
<dbReference type="AlphaFoldDB" id="A0A7M7KJB7"/>
<dbReference type="Gene3D" id="1.10.510.10">
    <property type="entry name" value="Transferase(Phosphotransferase) domain 1"/>
    <property type="match status" value="1"/>
</dbReference>
<dbReference type="OMA" id="TIFNHPV"/>
<dbReference type="EnsemblMetazoa" id="XM_022811995">
    <property type="protein sequence ID" value="XP_022667730"/>
    <property type="gene ID" value="LOC111253089"/>
</dbReference>
<evidence type="ECO:0000256" key="2">
    <source>
        <dbReference type="ARBA" id="ARBA00022741"/>
    </source>
</evidence>
<dbReference type="InterPro" id="IPR017441">
    <property type="entry name" value="Protein_kinase_ATP_BS"/>
</dbReference>
<organism evidence="9 10">
    <name type="scientific">Varroa destructor</name>
    <name type="common">Honeybee mite</name>
    <dbReference type="NCBI Taxonomy" id="109461"/>
    <lineage>
        <taxon>Eukaryota</taxon>
        <taxon>Metazoa</taxon>
        <taxon>Ecdysozoa</taxon>
        <taxon>Arthropoda</taxon>
        <taxon>Chelicerata</taxon>
        <taxon>Arachnida</taxon>
        <taxon>Acari</taxon>
        <taxon>Parasitiformes</taxon>
        <taxon>Mesostigmata</taxon>
        <taxon>Gamasina</taxon>
        <taxon>Dermanyssoidea</taxon>
        <taxon>Varroidae</taxon>
        <taxon>Varroa</taxon>
    </lineage>
</organism>
<name>A0A7M7KJB7_VARDE</name>
<dbReference type="PANTHER" id="PTHR11042">
    <property type="entry name" value="EUKARYOTIC TRANSLATION INITIATION FACTOR 2-ALPHA KINASE EIF2-ALPHA KINASE -RELATED"/>
    <property type="match status" value="1"/>
</dbReference>
<evidence type="ECO:0000259" key="8">
    <source>
        <dbReference type="PROSITE" id="PS50011"/>
    </source>
</evidence>
<feature type="domain" description="Protein kinase" evidence="8">
    <location>
        <begin position="220"/>
        <end position="491"/>
    </location>
</feature>
<evidence type="ECO:0000256" key="5">
    <source>
        <dbReference type="ARBA" id="ARBA00037982"/>
    </source>
</evidence>
<feature type="compositionally biased region" description="Low complexity" evidence="7">
    <location>
        <begin position="591"/>
        <end position="617"/>
    </location>
</feature>
<feature type="compositionally biased region" description="Low complexity" evidence="7">
    <location>
        <begin position="552"/>
        <end position="576"/>
    </location>
</feature>
<evidence type="ECO:0000256" key="4">
    <source>
        <dbReference type="ARBA" id="ARBA00022840"/>
    </source>
</evidence>
<dbReference type="SUPFAM" id="SSF56112">
    <property type="entry name" value="Protein kinase-like (PK-like)"/>
    <property type="match status" value="1"/>
</dbReference>
<dbReference type="Gene3D" id="3.30.200.20">
    <property type="entry name" value="Phosphorylase Kinase, domain 1"/>
    <property type="match status" value="1"/>
</dbReference>
<keyword evidence="4 6" id="KW-0067">ATP-binding</keyword>
<reference evidence="9" key="1">
    <citation type="submission" date="2021-01" db="UniProtKB">
        <authorList>
            <consortium name="EnsemblMetazoa"/>
        </authorList>
    </citation>
    <scope>IDENTIFICATION</scope>
</reference>
<dbReference type="OrthoDB" id="6488137at2759"/>
<evidence type="ECO:0000256" key="6">
    <source>
        <dbReference type="PROSITE-ProRule" id="PRU10141"/>
    </source>
</evidence>
<dbReference type="GeneID" id="111253089"/>
<dbReference type="GO" id="GO:0005524">
    <property type="term" value="F:ATP binding"/>
    <property type="evidence" value="ECO:0007669"/>
    <property type="project" value="UniProtKB-UniRule"/>
</dbReference>
<protein>
    <recommendedName>
        <fullName evidence="8">Protein kinase domain-containing protein</fullName>
    </recommendedName>
</protein>
<dbReference type="RefSeq" id="XP_022667730.1">
    <property type="nucleotide sequence ID" value="XM_022811995.1"/>
</dbReference>
<evidence type="ECO:0000256" key="7">
    <source>
        <dbReference type="SAM" id="MobiDB-lite"/>
    </source>
</evidence>
<dbReference type="InterPro" id="IPR000719">
    <property type="entry name" value="Prot_kinase_dom"/>
</dbReference>
<dbReference type="InterPro" id="IPR011009">
    <property type="entry name" value="Kinase-like_dom_sf"/>
</dbReference>
<sequence>MSDNCCQRLYFGDDPAEELNSSTDSGSDPGLVPQTPKPKQKQVGKVTPMRRAPLTPELTPVAQDASHSPPTKGLRTLRLINSPQTPKTLLERSQRDRSETRVRTRLFEDTGSPIRRLSRLAGMRTPGPPARQTPAKQARLPMKTPLIERKQVNVNPFTPRGILECQRKRPRDDTNDNNNQIVDCDTAICSAEDQLERQAKIQRMYLSPNDEAYSRYEKEFLELDQIGNGEFGAVFKSINRLDGCIYAIKKLKKPMQGSAEEKASLTEVWAHAVLGVNKHVVRYYSAWAEHNHMIIQNEFCNGGSLHDQVKENIRNGEAMTEVQLRRLTLHIAHGLKFIHGQNLVHMDIKPGNIFISRSDNASEDDGFVEDEIEEGITYKIGDLGLVTSSVHPEVEEGDCRYMAPELLRDDHSNLQKADIFSLGMTIYEVGLSIELPKNGEEWQQLRRGELRLLTHCSTEFNQLLQRMCHPQPEKRPTAQQLVCDSCLVPYADKSKAQLHMELNIEKFRTRVLEQQLAVALGFQVPQCPADVRLNFDFLSNPPPFTANRTIANDSSQSSNNNVSSSSSSSSSQQNDVIGLKSNVSNNKISGTNHSSNNHNDTNNNPTVNNNNNSNNNNRTIAINREFPAARRNLFVGRGTMRSNSVQNF</sequence>
<dbReference type="PROSITE" id="PS00108">
    <property type="entry name" value="PROTEIN_KINASE_ST"/>
    <property type="match status" value="1"/>
</dbReference>
<dbReference type="SMART" id="SM00220">
    <property type="entry name" value="S_TKc"/>
    <property type="match status" value="1"/>
</dbReference>
<dbReference type="InterPro" id="IPR050339">
    <property type="entry name" value="CC_SR_Kinase"/>
</dbReference>
<feature type="compositionally biased region" description="Polar residues" evidence="7">
    <location>
        <begin position="581"/>
        <end position="590"/>
    </location>
</feature>
<proteinExistence type="inferred from homology"/>
<comment type="similarity">
    <text evidence="5">Belongs to the protein kinase superfamily. Ser/Thr protein kinase family. GCN2 subfamily.</text>
</comment>
<evidence type="ECO:0000256" key="1">
    <source>
        <dbReference type="ARBA" id="ARBA00022679"/>
    </source>
</evidence>
<keyword evidence="1" id="KW-0808">Transferase</keyword>
<dbReference type="PROSITE" id="PS00107">
    <property type="entry name" value="PROTEIN_KINASE_ATP"/>
    <property type="match status" value="1"/>
</dbReference>
<dbReference type="InParanoid" id="A0A7M7KJB7"/>
<dbReference type="Pfam" id="PF00069">
    <property type="entry name" value="Pkinase"/>
    <property type="match status" value="1"/>
</dbReference>
<dbReference type="GO" id="GO:0005634">
    <property type="term" value="C:nucleus"/>
    <property type="evidence" value="ECO:0007669"/>
    <property type="project" value="TreeGrafter"/>
</dbReference>
<dbReference type="PANTHER" id="PTHR11042:SF185">
    <property type="entry name" value="WEE1-LIKE PROTEIN KINASE"/>
    <property type="match status" value="1"/>
</dbReference>
<keyword evidence="3" id="KW-0418">Kinase</keyword>